<evidence type="ECO:0000256" key="5">
    <source>
        <dbReference type="ARBA" id="ARBA00023004"/>
    </source>
</evidence>
<evidence type="ECO:0000256" key="4">
    <source>
        <dbReference type="ARBA" id="ARBA00022723"/>
    </source>
</evidence>
<proteinExistence type="predicted"/>
<dbReference type="SFLD" id="SFLDS00029">
    <property type="entry name" value="Radical_SAM"/>
    <property type="match status" value="1"/>
</dbReference>
<dbReference type="EMBL" id="PDPS01000025">
    <property type="protein sequence ID" value="PID57817.1"/>
    <property type="molecule type" value="Genomic_DNA"/>
</dbReference>
<dbReference type="Pfam" id="PF04055">
    <property type="entry name" value="Radical_SAM"/>
    <property type="match status" value="1"/>
</dbReference>
<organism evidence="8 9">
    <name type="scientific">candidate division KSB3 bacterium</name>
    <dbReference type="NCBI Taxonomy" id="2044937"/>
    <lineage>
        <taxon>Bacteria</taxon>
        <taxon>candidate division KSB3</taxon>
    </lineage>
</organism>
<evidence type="ECO:0000259" key="7">
    <source>
        <dbReference type="PROSITE" id="PS51918"/>
    </source>
</evidence>
<reference evidence="8 9" key="1">
    <citation type="submission" date="2017-10" db="EMBL/GenBank/DDBJ databases">
        <title>Novel microbial diversity and functional potential in the marine mammal oral microbiome.</title>
        <authorList>
            <person name="Dudek N.K."/>
            <person name="Sun C.L."/>
            <person name="Burstein D."/>
            <person name="Kantor R.S."/>
            <person name="Aliaga Goltsman D.S."/>
            <person name="Bik E.M."/>
            <person name="Thomas B.C."/>
            <person name="Banfield J.F."/>
            <person name="Relman D.A."/>
        </authorList>
    </citation>
    <scope>NUCLEOTIDE SEQUENCE [LARGE SCALE GENOMIC DNA]</scope>
    <source>
        <strain evidence="8">DOLZORAL124_49_17</strain>
    </source>
</reference>
<dbReference type="GO" id="GO:0003824">
    <property type="term" value="F:catalytic activity"/>
    <property type="evidence" value="ECO:0007669"/>
    <property type="project" value="InterPro"/>
</dbReference>
<dbReference type="InterPro" id="IPR006638">
    <property type="entry name" value="Elp3/MiaA/NifB-like_rSAM"/>
</dbReference>
<dbReference type="InterPro" id="IPR023404">
    <property type="entry name" value="rSAM_horseshoe"/>
</dbReference>
<dbReference type="InterPro" id="IPR039661">
    <property type="entry name" value="ELP3"/>
</dbReference>
<dbReference type="InterPro" id="IPR058240">
    <property type="entry name" value="rSAM_sf"/>
</dbReference>
<dbReference type="PANTHER" id="PTHR11135">
    <property type="entry name" value="HISTONE ACETYLTRANSFERASE-RELATED"/>
    <property type="match status" value="1"/>
</dbReference>
<evidence type="ECO:0000256" key="1">
    <source>
        <dbReference type="ARBA" id="ARBA00001966"/>
    </source>
</evidence>
<dbReference type="AlphaFoldDB" id="A0A2G6E7B3"/>
<dbReference type="InterPro" id="IPR032432">
    <property type="entry name" value="Radical_SAM_C"/>
</dbReference>
<dbReference type="GO" id="GO:0005737">
    <property type="term" value="C:cytoplasm"/>
    <property type="evidence" value="ECO:0007669"/>
    <property type="project" value="TreeGrafter"/>
</dbReference>
<dbReference type="Gene3D" id="3.80.30.20">
    <property type="entry name" value="tm_1862 like domain"/>
    <property type="match status" value="1"/>
</dbReference>
<dbReference type="SFLD" id="SFLDG01082">
    <property type="entry name" value="B12-binding_domain_containing"/>
    <property type="match status" value="1"/>
</dbReference>
<keyword evidence="6" id="KW-0411">Iron-sulfur</keyword>
<accession>A0A2G6E7B3</accession>
<dbReference type="PANTHER" id="PTHR11135:SF0">
    <property type="entry name" value="ELONGATOR COMPLEX PROTEIN 3"/>
    <property type="match status" value="1"/>
</dbReference>
<gene>
    <name evidence="8" type="ORF">CSB45_06235</name>
</gene>
<dbReference type="CDD" id="cd01335">
    <property type="entry name" value="Radical_SAM"/>
    <property type="match status" value="1"/>
</dbReference>
<dbReference type="SMART" id="SM00729">
    <property type="entry name" value="Elp3"/>
    <property type="match status" value="1"/>
</dbReference>
<dbReference type="PROSITE" id="PS51918">
    <property type="entry name" value="RADICAL_SAM"/>
    <property type="match status" value="1"/>
</dbReference>
<dbReference type="SFLD" id="SFLDG01086">
    <property type="entry name" value="elongater_protein-like"/>
    <property type="match status" value="1"/>
</dbReference>
<keyword evidence="2" id="KW-0004">4Fe-4S</keyword>
<evidence type="ECO:0000256" key="2">
    <source>
        <dbReference type="ARBA" id="ARBA00022485"/>
    </source>
</evidence>
<evidence type="ECO:0000256" key="3">
    <source>
        <dbReference type="ARBA" id="ARBA00022691"/>
    </source>
</evidence>
<protein>
    <submittedName>
        <fullName evidence="8">Radical SAM protein</fullName>
    </submittedName>
</protein>
<dbReference type="GO" id="GO:0051539">
    <property type="term" value="F:4 iron, 4 sulfur cluster binding"/>
    <property type="evidence" value="ECO:0007669"/>
    <property type="project" value="UniProtKB-KW"/>
</dbReference>
<dbReference type="Pfam" id="PF16199">
    <property type="entry name" value="Radical_SAM_C"/>
    <property type="match status" value="1"/>
</dbReference>
<feature type="domain" description="Radical SAM core" evidence="7">
    <location>
        <begin position="1"/>
        <end position="238"/>
    </location>
</feature>
<dbReference type="Proteomes" id="UP000229740">
    <property type="component" value="Unassembled WGS sequence"/>
</dbReference>
<evidence type="ECO:0000313" key="9">
    <source>
        <dbReference type="Proteomes" id="UP000229740"/>
    </source>
</evidence>
<dbReference type="InterPro" id="IPR007197">
    <property type="entry name" value="rSAM"/>
</dbReference>
<keyword evidence="4" id="KW-0479">Metal-binding</keyword>
<keyword evidence="5" id="KW-0408">Iron</keyword>
<comment type="cofactor">
    <cofactor evidence="1">
        <name>[4Fe-4S] cluster</name>
        <dbReference type="ChEBI" id="CHEBI:49883"/>
    </cofactor>
</comment>
<keyword evidence="3" id="KW-0949">S-adenosyl-L-methionine</keyword>
<comment type="caution">
    <text evidence="8">The sequence shown here is derived from an EMBL/GenBank/DDBJ whole genome shotgun (WGS) entry which is preliminary data.</text>
</comment>
<dbReference type="GO" id="GO:0002926">
    <property type="term" value="P:tRNA wobble base 5-methoxycarbonylmethyl-2-thiouridinylation"/>
    <property type="evidence" value="ECO:0007669"/>
    <property type="project" value="TreeGrafter"/>
</dbReference>
<sequence>MKKKIISIFVPQQGCSQSCSFCHQANITGVNTLAALSPDRLRQQIDRALHEPKSQDRNVDFDLAFYGGSFTGLPLAKQQELLHTVQDYVDRGKISGIRLSTHPAMFNEEILNVLRRCSVRLVELGVQSFDDRVLELAGRQHTAADVVTIVRALHEQNIKVGIHLMIGLPGDSHETSLRSARQTIDVKPDSVRIHPCLVIQGTRLAALYRTGQYQPLSLEAAVQTSKEMLALFKFHHLPVTRIGLQTTSSMEQHLLAGPYHPAFRQLVESAMFYDRMAARIEKHNTSMHTLVFHVSPQDLSTARGQKNSNLRKLRDTFHAHNIRIIPESTLERGDITLSTFP</sequence>
<evidence type="ECO:0000256" key="6">
    <source>
        <dbReference type="ARBA" id="ARBA00023014"/>
    </source>
</evidence>
<name>A0A2G6E7B3_9BACT</name>
<dbReference type="GO" id="GO:0046872">
    <property type="term" value="F:metal ion binding"/>
    <property type="evidence" value="ECO:0007669"/>
    <property type="project" value="UniProtKB-KW"/>
</dbReference>
<dbReference type="SUPFAM" id="SSF102114">
    <property type="entry name" value="Radical SAM enzymes"/>
    <property type="match status" value="1"/>
</dbReference>
<evidence type="ECO:0000313" key="8">
    <source>
        <dbReference type="EMBL" id="PID57817.1"/>
    </source>
</evidence>